<dbReference type="GO" id="GO:0004721">
    <property type="term" value="F:phosphoprotein phosphatase activity"/>
    <property type="evidence" value="ECO:0007669"/>
    <property type="project" value="UniProtKB-KW"/>
</dbReference>
<evidence type="ECO:0000256" key="4">
    <source>
        <dbReference type="ARBA" id="ARBA00004651"/>
    </source>
</evidence>
<dbReference type="AlphaFoldDB" id="A0AAJ1X3F9"/>
<dbReference type="Pfam" id="PF00512">
    <property type="entry name" value="HisKA"/>
    <property type="match status" value="1"/>
</dbReference>
<keyword evidence="15" id="KW-0904">Protein phosphatase</keyword>
<dbReference type="SMART" id="SM00388">
    <property type="entry name" value="HisKA"/>
    <property type="match status" value="1"/>
</dbReference>
<dbReference type="PANTHER" id="PTHR44936:SF9">
    <property type="entry name" value="SENSOR PROTEIN CREC"/>
    <property type="match status" value="1"/>
</dbReference>
<feature type="region of interest" description="Disordered" evidence="23">
    <location>
        <begin position="328"/>
        <end position="368"/>
    </location>
</feature>
<keyword evidence="19" id="KW-0843">Virulence</keyword>
<keyword evidence="24" id="KW-0472">Membrane</keyword>
<feature type="transmembrane region" description="Helical" evidence="24">
    <location>
        <begin position="679"/>
        <end position="701"/>
    </location>
</feature>
<dbReference type="PROSITE" id="PS50109">
    <property type="entry name" value="HIS_KIN"/>
    <property type="match status" value="1"/>
</dbReference>
<dbReference type="EC" id="2.7.13.3" evidence="5"/>
<evidence type="ECO:0000313" key="28">
    <source>
        <dbReference type="Proteomes" id="UP001239215"/>
    </source>
</evidence>
<dbReference type="SUPFAM" id="SSF55874">
    <property type="entry name" value="ATPase domain of HSP90 chaperone/DNA topoisomerase II/histidine kinase"/>
    <property type="match status" value="1"/>
</dbReference>
<dbReference type="Gene3D" id="6.10.340.10">
    <property type="match status" value="1"/>
</dbReference>
<dbReference type="InterPro" id="IPR050980">
    <property type="entry name" value="2C_sensor_his_kinase"/>
</dbReference>
<feature type="domain" description="Histidine kinase" evidence="25">
    <location>
        <begin position="121"/>
        <end position="338"/>
    </location>
</feature>
<dbReference type="InterPro" id="IPR004358">
    <property type="entry name" value="Sig_transdc_His_kin-like_C"/>
</dbReference>
<dbReference type="Pfam" id="PF02518">
    <property type="entry name" value="HATPase_c"/>
    <property type="match status" value="1"/>
</dbReference>
<comment type="cofactor">
    <cofactor evidence="3">
        <name>Mg(2+)</name>
        <dbReference type="ChEBI" id="CHEBI:18420"/>
    </cofactor>
</comment>
<feature type="transmembrane region" description="Helical" evidence="24">
    <location>
        <begin position="604"/>
        <end position="628"/>
    </location>
</feature>
<dbReference type="GO" id="GO:0000155">
    <property type="term" value="F:phosphorelay sensor kinase activity"/>
    <property type="evidence" value="ECO:0007669"/>
    <property type="project" value="InterPro"/>
</dbReference>
<dbReference type="Pfam" id="PF13687">
    <property type="entry name" value="DUF4153"/>
    <property type="match status" value="1"/>
</dbReference>
<keyword evidence="17" id="KW-0902">Two-component regulatory system</keyword>
<evidence type="ECO:0000256" key="23">
    <source>
        <dbReference type="SAM" id="MobiDB-lite"/>
    </source>
</evidence>
<feature type="compositionally biased region" description="Pro residues" evidence="23">
    <location>
        <begin position="335"/>
        <end position="345"/>
    </location>
</feature>
<dbReference type="InterPro" id="IPR036097">
    <property type="entry name" value="HisK_dim/P_sf"/>
</dbReference>
<feature type="transmembrane region" description="Helical" evidence="24">
    <location>
        <begin position="46"/>
        <end position="67"/>
    </location>
</feature>
<keyword evidence="6" id="KW-1003">Cell membrane</keyword>
<feature type="transmembrane region" description="Helical" evidence="24">
    <location>
        <begin position="438"/>
        <end position="455"/>
    </location>
</feature>
<comment type="subcellular location">
    <subcellularLocation>
        <location evidence="4">Cell membrane</location>
        <topology evidence="4">Multi-pass membrane protein</topology>
    </subcellularLocation>
</comment>
<feature type="domain" description="HAMP" evidence="26">
    <location>
        <begin position="61"/>
        <end position="113"/>
    </location>
</feature>
<feature type="region of interest" description="Disordered" evidence="23">
    <location>
        <begin position="249"/>
        <end position="269"/>
    </location>
</feature>
<dbReference type="InterPro" id="IPR003661">
    <property type="entry name" value="HisK_dim/P_dom"/>
</dbReference>
<dbReference type="RefSeq" id="WP_307203506.1">
    <property type="nucleotide sequence ID" value="NZ_JAUTAN010000001.1"/>
</dbReference>
<dbReference type="Gene3D" id="1.10.287.130">
    <property type="match status" value="1"/>
</dbReference>
<evidence type="ECO:0000256" key="13">
    <source>
        <dbReference type="ARBA" id="ARBA00022840"/>
    </source>
</evidence>
<evidence type="ECO:0000256" key="2">
    <source>
        <dbReference type="ARBA" id="ARBA00001936"/>
    </source>
</evidence>
<keyword evidence="18" id="KW-0346">Stress response</keyword>
<dbReference type="Gene3D" id="3.30.565.10">
    <property type="entry name" value="Histidine kinase-like ATPase, C-terminal domain"/>
    <property type="match status" value="1"/>
</dbReference>
<evidence type="ECO:0000256" key="22">
    <source>
        <dbReference type="ARBA" id="ARBA00041776"/>
    </source>
</evidence>
<evidence type="ECO:0000256" key="17">
    <source>
        <dbReference type="ARBA" id="ARBA00023012"/>
    </source>
</evidence>
<protein>
    <recommendedName>
        <fullName evidence="21">Signal transduction histidine-protein kinase/phosphatase MprB</fullName>
        <ecNumber evidence="5">2.7.13.3</ecNumber>
    </recommendedName>
    <alternativeName>
        <fullName evidence="22">Mycobacterial persistence regulator B</fullName>
    </alternativeName>
</protein>
<evidence type="ECO:0000313" key="27">
    <source>
        <dbReference type="EMBL" id="MDQ1106339.1"/>
    </source>
</evidence>
<keyword evidence="20" id="KW-0464">Manganese</keyword>
<gene>
    <name evidence="27" type="ORF">QE405_003623</name>
</gene>
<evidence type="ECO:0000256" key="9">
    <source>
        <dbReference type="ARBA" id="ARBA00022692"/>
    </source>
</evidence>
<dbReference type="Proteomes" id="UP001239215">
    <property type="component" value="Unassembled WGS sequence"/>
</dbReference>
<evidence type="ECO:0000256" key="3">
    <source>
        <dbReference type="ARBA" id="ARBA00001946"/>
    </source>
</evidence>
<evidence type="ECO:0000259" key="26">
    <source>
        <dbReference type="PROSITE" id="PS50885"/>
    </source>
</evidence>
<keyword evidence="9 24" id="KW-0812">Transmembrane</keyword>
<feature type="transmembrane region" description="Helical" evidence="24">
    <location>
        <begin position="461"/>
        <end position="478"/>
    </location>
</feature>
<dbReference type="SUPFAM" id="SSF47384">
    <property type="entry name" value="Homodimeric domain of signal transducing histidine kinase"/>
    <property type="match status" value="1"/>
</dbReference>
<keyword evidence="16 24" id="KW-1133">Transmembrane helix</keyword>
<evidence type="ECO:0000256" key="11">
    <source>
        <dbReference type="ARBA" id="ARBA00022777"/>
    </source>
</evidence>
<feature type="transmembrane region" description="Helical" evidence="24">
    <location>
        <begin position="648"/>
        <end position="667"/>
    </location>
</feature>
<dbReference type="GO" id="GO:0005524">
    <property type="term" value="F:ATP binding"/>
    <property type="evidence" value="ECO:0007669"/>
    <property type="project" value="UniProtKB-KW"/>
</dbReference>
<dbReference type="PROSITE" id="PS50885">
    <property type="entry name" value="HAMP"/>
    <property type="match status" value="1"/>
</dbReference>
<evidence type="ECO:0000256" key="14">
    <source>
        <dbReference type="ARBA" id="ARBA00022842"/>
    </source>
</evidence>
<dbReference type="InterPro" id="IPR003660">
    <property type="entry name" value="HAMP_dom"/>
</dbReference>
<feature type="transmembrane region" description="Helical" evidence="24">
    <location>
        <begin position="519"/>
        <end position="541"/>
    </location>
</feature>
<keyword evidence="7" id="KW-0597">Phosphoprotein</keyword>
<dbReference type="InterPro" id="IPR005467">
    <property type="entry name" value="His_kinase_dom"/>
</dbReference>
<dbReference type="Pfam" id="PF00672">
    <property type="entry name" value="HAMP"/>
    <property type="match status" value="1"/>
</dbReference>
<feature type="transmembrane region" description="Helical" evidence="24">
    <location>
        <begin position="413"/>
        <end position="431"/>
    </location>
</feature>
<evidence type="ECO:0000256" key="5">
    <source>
        <dbReference type="ARBA" id="ARBA00012438"/>
    </source>
</evidence>
<evidence type="ECO:0000256" key="8">
    <source>
        <dbReference type="ARBA" id="ARBA00022679"/>
    </source>
</evidence>
<evidence type="ECO:0000256" key="10">
    <source>
        <dbReference type="ARBA" id="ARBA00022741"/>
    </source>
</evidence>
<dbReference type="CDD" id="cd06225">
    <property type="entry name" value="HAMP"/>
    <property type="match status" value="1"/>
</dbReference>
<evidence type="ECO:0000256" key="24">
    <source>
        <dbReference type="SAM" id="Phobius"/>
    </source>
</evidence>
<dbReference type="CDD" id="cd00082">
    <property type="entry name" value="HisKA"/>
    <property type="match status" value="1"/>
</dbReference>
<comment type="caution">
    <text evidence="27">The sequence shown here is derived from an EMBL/GenBank/DDBJ whole genome shotgun (WGS) entry which is preliminary data.</text>
</comment>
<evidence type="ECO:0000256" key="7">
    <source>
        <dbReference type="ARBA" id="ARBA00022553"/>
    </source>
</evidence>
<dbReference type="SMART" id="SM00304">
    <property type="entry name" value="HAMP"/>
    <property type="match status" value="1"/>
</dbReference>
<evidence type="ECO:0000256" key="19">
    <source>
        <dbReference type="ARBA" id="ARBA00023026"/>
    </source>
</evidence>
<keyword evidence="12" id="KW-0378">Hydrolase</keyword>
<comment type="cofactor">
    <cofactor evidence="2">
        <name>Mn(2+)</name>
        <dbReference type="ChEBI" id="CHEBI:29035"/>
    </cofactor>
</comment>
<feature type="transmembrane region" description="Helical" evidence="24">
    <location>
        <begin position="745"/>
        <end position="763"/>
    </location>
</feature>
<dbReference type="PRINTS" id="PR00344">
    <property type="entry name" value="BCTRLSENSOR"/>
</dbReference>
<organism evidence="27 28">
    <name type="scientific">Nocardioides zeae</name>
    <dbReference type="NCBI Taxonomy" id="1457234"/>
    <lineage>
        <taxon>Bacteria</taxon>
        <taxon>Bacillati</taxon>
        <taxon>Actinomycetota</taxon>
        <taxon>Actinomycetes</taxon>
        <taxon>Propionibacteriales</taxon>
        <taxon>Nocardioidaceae</taxon>
        <taxon>Nocardioides</taxon>
    </lineage>
</organism>
<evidence type="ECO:0000256" key="6">
    <source>
        <dbReference type="ARBA" id="ARBA00022475"/>
    </source>
</evidence>
<dbReference type="SUPFAM" id="SSF158472">
    <property type="entry name" value="HAMP domain-like"/>
    <property type="match status" value="1"/>
</dbReference>
<evidence type="ECO:0000256" key="15">
    <source>
        <dbReference type="ARBA" id="ARBA00022912"/>
    </source>
</evidence>
<reference evidence="27" key="1">
    <citation type="submission" date="2023-07" db="EMBL/GenBank/DDBJ databases">
        <title>Functional and genomic diversity of the sorghum phyllosphere microbiome.</title>
        <authorList>
            <person name="Shade A."/>
        </authorList>
    </citation>
    <scope>NUCLEOTIDE SEQUENCE</scope>
    <source>
        <strain evidence="27">SORGH_AS_1067</strain>
    </source>
</reference>
<sequence length="854" mass="88508">MSREPLAGIGSVKVKLGVLVAASVTVATLVASLGRAASVPLWLSLPVTVLLALAVTQLLAVGMTSPLRQMTAAARRMARGDYTARVADGSRDEVGELARAFNTMAGDLGDVDRRRRDLVATVSHELRTPLAGLRAVLENLVDDVGAPGPEARHAALATALGQAERMSGLVEDLLDLARVDAGHAPLRPEAVDVAALLDACVAEAVTAAGPRGRSVTYAVDVDPVDLTVRADPARLHQLVANLLDNAARHSPAGGTVRATAGPGPDGGLRLQVHDEGPGVPPAERDRVFEAFGTGSGGGTGLGLAVARWVVDMHGGAIRFVDPVGPTGARVQVDLPPAPTPSPSPTTPEATVSTPLPTRPVPGRDAPVRPPGVVDDLVGDFWPDDGVPARLRVLLASLGVGLLGAVVLPFRDHGIGAALVLLAAGGVVLGAAKHRRDPFTLASAVLCALLAAAVAVRDAEWIAFLCALTGAALCVIGVTRGRTLPAFVLAGLSWPLAGLRGLPWLGRTLARLTGLGQGAALLRTVVLSALGLLVFGALLTSADALLAEWVDALLPDLTVDTMVLRAFLTVAIGGAVLAAAYLALNPPRVDRGPRPARPVAHRFEWLAPVLVVVGVVAAFLVAQAAVVFGGHDYLRRTTGLTYAQYVHQGFGQLTVVTALTLVVVGVAARKAPRETVGDRAWLRVALGALCVETLVVVASALHRMGLYQEAYGYTRLRLLVDVFEGWLGVVVLAVLVGVVTLRGAGVARFALLSGVVALLGLAAVNPDAWIAERNLERYDATGRVDWTYLSELSDDAVPVLADLPADERACALPMFAPADDDWLEWNLGRARAADALDALGPRTYAAESSGGTTCS</sequence>
<dbReference type="PANTHER" id="PTHR44936">
    <property type="entry name" value="SENSOR PROTEIN CREC"/>
    <property type="match status" value="1"/>
</dbReference>
<keyword evidence="14" id="KW-0460">Magnesium</keyword>
<evidence type="ECO:0000256" key="1">
    <source>
        <dbReference type="ARBA" id="ARBA00000085"/>
    </source>
</evidence>
<dbReference type="EMBL" id="JAUTAN010000001">
    <property type="protein sequence ID" value="MDQ1106339.1"/>
    <property type="molecule type" value="Genomic_DNA"/>
</dbReference>
<comment type="catalytic activity">
    <reaction evidence="1">
        <text>ATP + protein L-histidine = ADP + protein N-phospho-L-histidine.</text>
        <dbReference type="EC" id="2.7.13.3"/>
    </reaction>
</comment>
<dbReference type="SMART" id="SM00387">
    <property type="entry name" value="HATPase_c"/>
    <property type="match status" value="1"/>
</dbReference>
<feature type="transmembrane region" description="Helical" evidence="24">
    <location>
        <begin position="390"/>
        <end position="407"/>
    </location>
</feature>
<keyword evidence="8 27" id="KW-0808">Transferase</keyword>
<evidence type="ECO:0000256" key="16">
    <source>
        <dbReference type="ARBA" id="ARBA00022989"/>
    </source>
</evidence>
<feature type="transmembrane region" description="Helical" evidence="24">
    <location>
        <begin position="561"/>
        <end position="583"/>
    </location>
</feature>
<dbReference type="GO" id="GO:0005886">
    <property type="term" value="C:plasma membrane"/>
    <property type="evidence" value="ECO:0007669"/>
    <property type="project" value="UniProtKB-SubCell"/>
</dbReference>
<keyword evidence="11 27" id="KW-0418">Kinase</keyword>
<evidence type="ECO:0000256" key="21">
    <source>
        <dbReference type="ARBA" id="ARBA00040454"/>
    </source>
</evidence>
<dbReference type="InterPro" id="IPR036890">
    <property type="entry name" value="HATPase_C_sf"/>
</dbReference>
<keyword evidence="10" id="KW-0547">Nucleotide-binding</keyword>
<dbReference type="CDD" id="cd00075">
    <property type="entry name" value="HATPase"/>
    <property type="match status" value="1"/>
</dbReference>
<feature type="transmembrane region" description="Helical" evidence="24">
    <location>
        <begin position="721"/>
        <end position="738"/>
    </location>
</feature>
<name>A0AAJ1X3F9_9ACTN</name>
<evidence type="ECO:0000256" key="20">
    <source>
        <dbReference type="ARBA" id="ARBA00023211"/>
    </source>
</evidence>
<accession>A0AAJ1X3F9</accession>
<evidence type="ECO:0000256" key="18">
    <source>
        <dbReference type="ARBA" id="ARBA00023016"/>
    </source>
</evidence>
<evidence type="ECO:0000256" key="12">
    <source>
        <dbReference type="ARBA" id="ARBA00022801"/>
    </source>
</evidence>
<evidence type="ECO:0000259" key="25">
    <source>
        <dbReference type="PROSITE" id="PS50109"/>
    </source>
</evidence>
<keyword evidence="13" id="KW-0067">ATP-binding</keyword>
<dbReference type="InterPro" id="IPR025291">
    <property type="entry name" value="DUF4153"/>
</dbReference>
<dbReference type="InterPro" id="IPR003594">
    <property type="entry name" value="HATPase_dom"/>
</dbReference>
<dbReference type="FunFam" id="1.10.287.130:FF:000001">
    <property type="entry name" value="Two-component sensor histidine kinase"/>
    <property type="match status" value="1"/>
</dbReference>
<proteinExistence type="predicted"/>